<dbReference type="OrthoDB" id="9028133at2759"/>
<feature type="non-terminal residue" evidence="1">
    <location>
        <position position="86"/>
    </location>
</feature>
<name>A0A401Q2G2_SCYTO</name>
<protein>
    <submittedName>
        <fullName evidence="1">Uncharacterized protein</fullName>
    </submittedName>
</protein>
<dbReference type="STRING" id="75743.A0A401Q2G2"/>
<evidence type="ECO:0000313" key="2">
    <source>
        <dbReference type="Proteomes" id="UP000288216"/>
    </source>
</evidence>
<gene>
    <name evidence="1" type="ORF">scyTo_0019573</name>
</gene>
<proteinExistence type="predicted"/>
<dbReference type="EMBL" id="BFAA01014701">
    <property type="protein sequence ID" value="GCB79619.1"/>
    <property type="molecule type" value="Genomic_DNA"/>
</dbReference>
<comment type="caution">
    <text evidence="1">The sequence shown here is derived from an EMBL/GenBank/DDBJ whole genome shotgun (WGS) entry which is preliminary data.</text>
</comment>
<dbReference type="Proteomes" id="UP000288216">
    <property type="component" value="Unassembled WGS sequence"/>
</dbReference>
<dbReference type="AlphaFoldDB" id="A0A401Q2G2"/>
<sequence>MAASNVEVTDRAIQSTFKMPEGFKSKVVEPANPKMVTREVKDVKLTPSAFMKEMSLDTKQKLANTQEMYLPPIIELLDMTETTLQK</sequence>
<evidence type="ECO:0000313" key="1">
    <source>
        <dbReference type="EMBL" id="GCB79619.1"/>
    </source>
</evidence>
<keyword evidence="2" id="KW-1185">Reference proteome</keyword>
<organism evidence="1 2">
    <name type="scientific">Scyliorhinus torazame</name>
    <name type="common">Cloudy catshark</name>
    <name type="synonym">Catulus torazame</name>
    <dbReference type="NCBI Taxonomy" id="75743"/>
    <lineage>
        <taxon>Eukaryota</taxon>
        <taxon>Metazoa</taxon>
        <taxon>Chordata</taxon>
        <taxon>Craniata</taxon>
        <taxon>Vertebrata</taxon>
        <taxon>Chondrichthyes</taxon>
        <taxon>Elasmobranchii</taxon>
        <taxon>Galeomorphii</taxon>
        <taxon>Galeoidea</taxon>
        <taxon>Carcharhiniformes</taxon>
        <taxon>Scyliorhinidae</taxon>
        <taxon>Scyliorhinus</taxon>
    </lineage>
</organism>
<accession>A0A401Q2G2</accession>
<reference evidence="1 2" key="1">
    <citation type="journal article" date="2018" name="Nat. Ecol. Evol.">
        <title>Shark genomes provide insights into elasmobranch evolution and the origin of vertebrates.</title>
        <authorList>
            <person name="Hara Y"/>
            <person name="Yamaguchi K"/>
            <person name="Onimaru K"/>
            <person name="Kadota M"/>
            <person name="Koyanagi M"/>
            <person name="Keeley SD"/>
            <person name="Tatsumi K"/>
            <person name="Tanaka K"/>
            <person name="Motone F"/>
            <person name="Kageyama Y"/>
            <person name="Nozu R"/>
            <person name="Adachi N"/>
            <person name="Nishimura O"/>
            <person name="Nakagawa R"/>
            <person name="Tanegashima C"/>
            <person name="Kiyatake I"/>
            <person name="Matsumoto R"/>
            <person name="Murakumo K"/>
            <person name="Nishida K"/>
            <person name="Terakita A"/>
            <person name="Kuratani S"/>
            <person name="Sato K"/>
            <person name="Hyodo S Kuraku.S."/>
        </authorList>
    </citation>
    <scope>NUCLEOTIDE SEQUENCE [LARGE SCALE GENOMIC DNA]</scope>
</reference>